<evidence type="ECO:0000313" key="2">
    <source>
        <dbReference type="Proteomes" id="UP000070520"/>
    </source>
</evidence>
<dbReference type="Proteomes" id="UP000070520">
    <property type="component" value="Unassembled WGS sequence"/>
</dbReference>
<dbReference type="EMBL" id="LHXW01000063">
    <property type="protein sequence ID" value="KXA99178.1"/>
    <property type="molecule type" value="Genomic_DNA"/>
</dbReference>
<comment type="caution">
    <text evidence="1">The sequence shown here is derived from an EMBL/GenBank/DDBJ whole genome shotgun (WGS) entry which is preliminary data.</text>
</comment>
<dbReference type="AlphaFoldDB" id="A0A133UYA6"/>
<keyword evidence="2" id="KW-1185">Reference proteome</keyword>
<accession>A0A133UYA6</accession>
<evidence type="ECO:0000313" key="1">
    <source>
        <dbReference type="EMBL" id="KXA99178.1"/>
    </source>
</evidence>
<reference evidence="1 2" key="1">
    <citation type="journal article" date="2016" name="Sci. Rep.">
        <title>Metabolic traits of an uncultured archaeal lineage -MSBL1- from brine pools of the Red Sea.</title>
        <authorList>
            <person name="Mwirichia R."/>
            <person name="Alam I."/>
            <person name="Rashid M."/>
            <person name="Vinu M."/>
            <person name="Ba-Alawi W."/>
            <person name="Anthony Kamau A."/>
            <person name="Kamanda Ngugi D."/>
            <person name="Goker M."/>
            <person name="Klenk H.P."/>
            <person name="Bajic V."/>
            <person name="Stingl U."/>
        </authorList>
    </citation>
    <scope>NUCLEOTIDE SEQUENCE [LARGE SCALE GENOMIC DNA]</scope>
    <source>
        <strain evidence="1">SCGC-AAA261C02</strain>
    </source>
</reference>
<gene>
    <name evidence="1" type="ORF">AKJ42_03605</name>
</gene>
<name>A0A133UYA6_9EURY</name>
<sequence>KESTRILEKIRRHIQRKLKSKIGGWGVHGIKSDVTERDSPNICHHREFSISSFPEIDELRKTLRSVREAGLETVEESAGEIHDVARDKLDDLVPFEIKPKSLEGYLAFFACLRKPRGAFENQFHRFIYENYRGKTIRKKDIRDALLRLEVHGYLIVTRTPRDLRRKLEGSGIRRSRRFYEVGIREPPEEQLFQRLNKKVDIGAYLDPLPRRRLVKSLDAPDHIVNKSIKKLERKGILSERRVFNCLGRTVRKIKPKRRPKRLSGLDRRIVEKADHHYEVQKNALDQMQERS</sequence>
<organism evidence="1 2">
    <name type="scientific">candidate division MSBL1 archaeon SCGC-AAA261C02</name>
    <dbReference type="NCBI Taxonomy" id="1698272"/>
    <lineage>
        <taxon>Archaea</taxon>
        <taxon>Methanobacteriati</taxon>
        <taxon>Methanobacteriota</taxon>
        <taxon>candidate division MSBL1</taxon>
    </lineage>
</organism>
<protein>
    <submittedName>
        <fullName evidence="1">Uncharacterized protein</fullName>
    </submittedName>
</protein>
<feature type="non-terminal residue" evidence="1">
    <location>
        <position position="1"/>
    </location>
</feature>
<proteinExistence type="predicted"/>